<reference evidence="1 2" key="1">
    <citation type="submission" date="2016-10" db="EMBL/GenBank/DDBJ databases">
        <authorList>
            <person name="de Groot N.N."/>
        </authorList>
    </citation>
    <scope>NUCLEOTIDE SEQUENCE [LARGE SCALE GENOMIC DNA]</scope>
    <source>
        <strain evidence="2">DSM 938 / 37b4</strain>
    </source>
</reference>
<dbReference type="Proteomes" id="UP000183812">
    <property type="component" value="Unassembled WGS sequence"/>
</dbReference>
<gene>
    <name evidence="1" type="ORF">SAMN04244550_01506</name>
</gene>
<organism evidence="1 2">
    <name type="scientific">Rhodobacter capsulatus</name>
    <name type="common">Rhodopseudomonas capsulata</name>
    <dbReference type="NCBI Taxonomy" id="1061"/>
    <lineage>
        <taxon>Bacteria</taxon>
        <taxon>Pseudomonadati</taxon>
        <taxon>Pseudomonadota</taxon>
        <taxon>Alphaproteobacteria</taxon>
        <taxon>Rhodobacterales</taxon>
        <taxon>Rhodobacter group</taxon>
        <taxon>Rhodobacter</taxon>
    </lineage>
</organism>
<proteinExistence type="predicted"/>
<evidence type="ECO:0000313" key="2">
    <source>
        <dbReference type="Proteomes" id="UP000183812"/>
    </source>
</evidence>
<evidence type="ECO:0000313" key="1">
    <source>
        <dbReference type="EMBL" id="SDF01535.1"/>
    </source>
</evidence>
<dbReference type="RefSeq" id="WP_074553367.1">
    <property type="nucleotide sequence ID" value="NZ_CP119563.1"/>
</dbReference>
<accession>A0A1G7HM65</accession>
<sequence>MAIIDHPMLRPLPMRLLPVIFLVGWAVFEAVFLGGILWPILFIGAAAYCYYVLIHTYTPPGEKTSKDA</sequence>
<dbReference type="EMBL" id="FNAY01000006">
    <property type="protein sequence ID" value="SDF01535.1"/>
    <property type="molecule type" value="Genomic_DNA"/>
</dbReference>
<dbReference type="AlphaFoldDB" id="A0A1G7HM65"/>
<evidence type="ECO:0008006" key="3">
    <source>
        <dbReference type="Google" id="ProtNLM"/>
    </source>
</evidence>
<dbReference type="OrthoDB" id="7690098at2"/>
<protein>
    <recommendedName>
        <fullName evidence="3">DUF3329 domain-containing protein</fullName>
    </recommendedName>
</protein>
<name>A0A1G7HM65_RHOCA</name>